<dbReference type="Proteomes" id="UP001597512">
    <property type="component" value="Unassembled WGS sequence"/>
</dbReference>
<feature type="non-terminal residue" evidence="1">
    <location>
        <position position="1"/>
    </location>
</feature>
<proteinExistence type="predicted"/>
<dbReference type="EMBL" id="JBHUOM010000042">
    <property type="protein sequence ID" value="MFD2937699.1"/>
    <property type="molecule type" value="Genomic_DNA"/>
</dbReference>
<reference evidence="2" key="1">
    <citation type="journal article" date="2019" name="Int. J. Syst. Evol. Microbiol.">
        <title>The Global Catalogue of Microorganisms (GCM) 10K type strain sequencing project: providing services to taxonomists for standard genome sequencing and annotation.</title>
        <authorList>
            <consortium name="The Broad Institute Genomics Platform"/>
            <consortium name="The Broad Institute Genome Sequencing Center for Infectious Disease"/>
            <person name="Wu L."/>
            <person name="Ma J."/>
        </authorList>
    </citation>
    <scope>NUCLEOTIDE SEQUENCE [LARGE SCALE GENOMIC DNA]</scope>
    <source>
        <strain evidence="2">KCTC 52490</strain>
    </source>
</reference>
<evidence type="ECO:0000313" key="2">
    <source>
        <dbReference type="Proteomes" id="UP001597512"/>
    </source>
</evidence>
<comment type="caution">
    <text evidence="1">The sequence shown here is derived from an EMBL/GenBank/DDBJ whole genome shotgun (WGS) entry which is preliminary data.</text>
</comment>
<protein>
    <recommendedName>
        <fullName evidence="3">Transposase</fullName>
    </recommendedName>
</protein>
<keyword evidence="2" id="KW-1185">Reference proteome</keyword>
<evidence type="ECO:0008006" key="3">
    <source>
        <dbReference type="Google" id="ProtNLM"/>
    </source>
</evidence>
<gene>
    <name evidence="1" type="ORF">ACFS25_28280</name>
</gene>
<name>A0ABW6AUJ1_9BACT</name>
<organism evidence="1 2">
    <name type="scientific">Spirosoma flavum</name>
    <dbReference type="NCBI Taxonomy" id="2048557"/>
    <lineage>
        <taxon>Bacteria</taxon>
        <taxon>Pseudomonadati</taxon>
        <taxon>Bacteroidota</taxon>
        <taxon>Cytophagia</taxon>
        <taxon>Cytophagales</taxon>
        <taxon>Cytophagaceae</taxon>
        <taxon>Spirosoma</taxon>
    </lineage>
</organism>
<accession>A0ABW6AUJ1</accession>
<evidence type="ECO:0000313" key="1">
    <source>
        <dbReference type="EMBL" id="MFD2937699.1"/>
    </source>
</evidence>
<sequence>AGKLPNLGILPQDKPKGRPRISLAWMCPKVLSTLRLLKPIKSCFIAPATRQQVSNDQKGITDFLKVLRQQTKASSGQCLFCLEFTGIYNNPLLKKLHQLSASIWIERAVHIQESIGLTRGKTDRAGGPAN</sequence>